<dbReference type="InterPro" id="IPR050333">
    <property type="entry name" value="SLRP"/>
</dbReference>
<dbReference type="PROSITE" id="PS51450">
    <property type="entry name" value="LRR"/>
    <property type="match status" value="7"/>
</dbReference>
<dbReference type="SUPFAM" id="SSF52058">
    <property type="entry name" value="L domain-like"/>
    <property type="match status" value="2"/>
</dbReference>
<evidence type="ECO:0000256" key="2">
    <source>
        <dbReference type="ARBA" id="ARBA00022737"/>
    </source>
</evidence>
<evidence type="ECO:0000256" key="1">
    <source>
        <dbReference type="ARBA" id="ARBA00022614"/>
    </source>
</evidence>
<proteinExistence type="predicted"/>
<protein>
    <submittedName>
        <fullName evidence="4">Slit homolog 3 protein-like</fullName>
    </submittedName>
</protein>
<dbReference type="SMART" id="SM00369">
    <property type="entry name" value="LRR_TYP"/>
    <property type="match status" value="14"/>
</dbReference>
<dbReference type="Pfam" id="PF00560">
    <property type="entry name" value="LRR_1"/>
    <property type="match status" value="1"/>
</dbReference>
<dbReference type="InterPro" id="IPR003591">
    <property type="entry name" value="Leu-rich_rpt_typical-subtyp"/>
</dbReference>
<dbReference type="SMART" id="SM00365">
    <property type="entry name" value="LRR_SD22"/>
    <property type="match status" value="13"/>
</dbReference>
<dbReference type="InterPro" id="IPR032675">
    <property type="entry name" value="LRR_dom_sf"/>
</dbReference>
<gene>
    <name evidence="4" type="primary">LOC117231102</name>
</gene>
<organism evidence="3 4">
    <name type="scientific">Bombus vosnesenskii</name>
    <dbReference type="NCBI Taxonomy" id="207650"/>
    <lineage>
        <taxon>Eukaryota</taxon>
        <taxon>Metazoa</taxon>
        <taxon>Ecdysozoa</taxon>
        <taxon>Arthropoda</taxon>
        <taxon>Hexapoda</taxon>
        <taxon>Insecta</taxon>
        <taxon>Pterygota</taxon>
        <taxon>Neoptera</taxon>
        <taxon>Endopterygota</taxon>
        <taxon>Hymenoptera</taxon>
        <taxon>Apocrita</taxon>
        <taxon>Aculeata</taxon>
        <taxon>Apoidea</taxon>
        <taxon>Anthophila</taxon>
        <taxon>Apidae</taxon>
        <taxon>Bombus</taxon>
        <taxon>Pyrobombus</taxon>
    </lineage>
</organism>
<dbReference type="AlphaFoldDB" id="A0A6J3JY93"/>
<dbReference type="PANTHER" id="PTHR45712">
    <property type="entry name" value="AGAP008170-PA"/>
    <property type="match status" value="1"/>
</dbReference>
<name>A0A6J3JY93_9HYME</name>
<dbReference type="Pfam" id="PF13855">
    <property type="entry name" value="LRR_8"/>
    <property type="match status" value="3"/>
</dbReference>
<reference evidence="4" key="1">
    <citation type="submission" date="2025-08" db="UniProtKB">
        <authorList>
            <consortium name="RefSeq"/>
        </authorList>
    </citation>
    <scope>IDENTIFICATION</scope>
    <source>
        <tissue evidence="4">Muscle</tissue>
    </source>
</reference>
<dbReference type="SMART" id="SM00364">
    <property type="entry name" value="LRR_BAC"/>
    <property type="match status" value="9"/>
</dbReference>
<keyword evidence="2" id="KW-0677">Repeat</keyword>
<evidence type="ECO:0000313" key="3">
    <source>
        <dbReference type="Proteomes" id="UP000504631"/>
    </source>
</evidence>
<accession>A0A6J3JY93</accession>
<dbReference type="InterPro" id="IPR026906">
    <property type="entry name" value="LRR_5"/>
</dbReference>
<dbReference type="Pfam" id="PF13306">
    <property type="entry name" value="LRR_5"/>
    <property type="match status" value="1"/>
</dbReference>
<dbReference type="KEGG" id="bvk:117231102"/>
<dbReference type="InterPro" id="IPR001611">
    <property type="entry name" value="Leu-rich_rpt"/>
</dbReference>
<evidence type="ECO:0000313" key="4">
    <source>
        <dbReference type="RefSeq" id="XP_033345090.1"/>
    </source>
</evidence>
<keyword evidence="3" id="KW-1185">Reference proteome</keyword>
<dbReference type="PANTHER" id="PTHR45712:SF22">
    <property type="entry name" value="INSULIN-LIKE GROWTH FACTOR-BINDING PROTEIN COMPLEX ACID LABILE SUBUNIT"/>
    <property type="match status" value="1"/>
</dbReference>
<dbReference type="GeneID" id="117231102"/>
<dbReference type="RefSeq" id="XP_033345090.1">
    <property type="nucleotide sequence ID" value="XM_033489199.1"/>
</dbReference>
<keyword evidence="1" id="KW-0433">Leucine-rich repeat</keyword>
<dbReference type="Gene3D" id="3.80.10.10">
    <property type="entry name" value="Ribonuclease Inhibitor"/>
    <property type="match status" value="6"/>
</dbReference>
<dbReference type="Proteomes" id="UP000504631">
    <property type="component" value="Unplaced"/>
</dbReference>
<sequence length="867" mass="100465">MKTIILLSTIISITKSIPKISWEQDVDRMWITYHNAINNKQHLVACSEEESINLHGLGLEKIPKDLVKSKTIQSISLHENSIRKVSIDAFEEVPLLKCLNLAHNYISFDNLEIKHDNLKTLIIDFQVAPEMNDVIPASNAKIRCPNIDTLSWRGITHEFPLLWIDMFPKLKHIYLSDSHYIQYINETAIYLLNLRSLYLERNSIDKFIMNNLGNIEILYLDENPLEEFWINPIYQRLRILSLSNCSLFDLPELNIRSLESLDLSHNQIRVVSIDAFQYTVLLENLNLDNNVLTTIPPVDHLNNLKTLSLNYNFIRNITDIVTSSSLKTLNLRGNEIDNIDVMEFWNLKMLEYLDISRNKLKSLPPKWHKGMKRLKYLNLQYNNFISIEYMSIFHMSYLKELYIKNNSITYIDLNTLSSVPNNCTIYMLFVQWRILLPVFFSSQVVLAIFAGTKEHMTAYKLCTKVCIPGTILNFNNTGLTRIGDVFANTSDIRELYLDDNKIAYISDKAFDLMEGLEVLSISGNIISLEELSWLRYHATLRSLIINNNKWRSKYGDKDDISIPNTFGYFPALEVLSLRGDNISQFDVPLDKFTPRLKKLDLSENYIQSFKFLDNLPETMEMLLLEKNGCPCQVRKLPANIRVLFLNENRITELCGARCTHSHSLSLKELKWLNILNVSSNSINSIESDAFKDTIHVQMIDLSHNYIGSVAEHVFRGLSSLKELRMSHNLLQIVPNMGSLNSLRYLDLANNYIEEVTNLNYLKSIETLEWLDLSNNRIKVLPTMLIYHTKSFEWNLLLKNNSIVNIDDLFTDKCLEIQLILHLQNNPFSFFKFNTLMVHTKEPVLPSVESNTILTESLEEFATDSEEN</sequence>